<evidence type="ECO:0000256" key="1">
    <source>
        <dbReference type="ARBA" id="ARBA00004123"/>
    </source>
</evidence>
<dbReference type="Gene3D" id="3.40.5.60">
    <property type="match status" value="1"/>
</dbReference>
<dbReference type="Gene3D" id="1.20.58.1030">
    <property type="match status" value="1"/>
</dbReference>
<dbReference type="GO" id="GO:0000811">
    <property type="term" value="C:GINS complex"/>
    <property type="evidence" value="ECO:0007669"/>
    <property type="project" value="UniProtKB-UniRule"/>
</dbReference>
<sequence>MDEFNDILNEWVENRTSESGYNIQQAKQDDLTRLMQLVVNERMAPDVLEYEEELLERILARTRLQIEFIEINSLELQLEKDIKLQLMIVELELERVNYLIRTYLRTRLSKIDKFTVYITKNGDMVKRLSPSEVSYMRKHFEILTTLYKKQFLSRLPELLQLLDDTGGGISMIEEPDLDKPVFVKVVKTISHSIDVNNEEVELLQDGIYVLRYSAIRLYIMIGDIKLI</sequence>
<dbReference type="InterPro" id="IPR038749">
    <property type="entry name" value="Sld5_GINS_A"/>
</dbReference>
<dbReference type="GO" id="GO:0071162">
    <property type="term" value="C:CMG complex"/>
    <property type="evidence" value="ECO:0007669"/>
    <property type="project" value="EnsemblFungi"/>
</dbReference>
<name>A0A1E3QU40_9ASCO</name>
<keyword evidence="11" id="KW-1185">Reference proteome</keyword>
<keyword evidence="6 7" id="KW-0539">Nucleus</keyword>
<dbReference type="Pfam" id="PF05916">
    <property type="entry name" value="Sld5"/>
    <property type="match status" value="1"/>
</dbReference>
<dbReference type="EMBL" id="KV454428">
    <property type="protein sequence ID" value="ODQ81203.1"/>
    <property type="molecule type" value="Genomic_DNA"/>
</dbReference>
<comment type="subcellular location">
    <subcellularLocation>
        <location evidence="1 7">Nucleus</location>
    </subcellularLocation>
</comment>
<dbReference type="GO" id="GO:0043596">
    <property type="term" value="C:nuclear replication fork"/>
    <property type="evidence" value="ECO:0007669"/>
    <property type="project" value="EnsemblFungi"/>
</dbReference>
<comment type="subunit">
    <text evidence="3">Component of the GINS complex which is a heterotetramer of SLD5, PSF1, PSF2 and PSF3.</text>
</comment>
<evidence type="ECO:0000256" key="3">
    <source>
        <dbReference type="ARBA" id="ARBA00011352"/>
    </source>
</evidence>
<evidence type="ECO:0000259" key="8">
    <source>
        <dbReference type="Pfam" id="PF05916"/>
    </source>
</evidence>
<gene>
    <name evidence="10" type="ORF">BABINDRAFT_34054</name>
</gene>
<evidence type="ECO:0000256" key="2">
    <source>
        <dbReference type="ARBA" id="ARBA00008187"/>
    </source>
</evidence>
<evidence type="ECO:0000256" key="4">
    <source>
        <dbReference type="ARBA" id="ARBA00014804"/>
    </source>
</evidence>
<dbReference type="STRING" id="984486.A0A1E3QU40"/>
<comment type="similarity">
    <text evidence="2 7">Belongs to the GINS4/SLD5 family.</text>
</comment>
<dbReference type="GO" id="GO:0000727">
    <property type="term" value="P:double-strand break repair via break-induced replication"/>
    <property type="evidence" value="ECO:0007669"/>
    <property type="project" value="EnsemblFungi"/>
</dbReference>
<evidence type="ECO:0000313" key="11">
    <source>
        <dbReference type="Proteomes" id="UP000094336"/>
    </source>
</evidence>
<dbReference type="PANTHER" id="PTHR21206">
    <property type="entry name" value="SLD5 PROTEIN"/>
    <property type="match status" value="1"/>
</dbReference>
<accession>A0A1E3QU40</accession>
<dbReference type="InterPro" id="IPR008591">
    <property type="entry name" value="GINS_Sld5"/>
</dbReference>
<reference evidence="11" key="1">
    <citation type="submission" date="2016-05" db="EMBL/GenBank/DDBJ databases">
        <title>Comparative genomics of biotechnologically important yeasts.</title>
        <authorList>
            <consortium name="DOE Joint Genome Institute"/>
            <person name="Riley R."/>
            <person name="Haridas S."/>
            <person name="Wolfe K.H."/>
            <person name="Lopes M.R."/>
            <person name="Hittinger C.T."/>
            <person name="Goker M."/>
            <person name="Salamov A."/>
            <person name="Wisecaver J."/>
            <person name="Long T.M."/>
            <person name="Aerts A.L."/>
            <person name="Barry K."/>
            <person name="Choi C."/>
            <person name="Clum A."/>
            <person name="Coughlan A.Y."/>
            <person name="Deshpande S."/>
            <person name="Douglass A.P."/>
            <person name="Hanson S.J."/>
            <person name="Klenk H.-P."/>
            <person name="Labutti K."/>
            <person name="Lapidus A."/>
            <person name="Lindquist E."/>
            <person name="Lipzen A."/>
            <person name="Meier-Kolthoff J.P."/>
            <person name="Ohm R.A."/>
            <person name="Otillar R.P."/>
            <person name="Pangilinan J."/>
            <person name="Peng Y."/>
            <person name="Rokas A."/>
            <person name="Rosa C.A."/>
            <person name="Scheuner C."/>
            <person name="Sibirny A.A."/>
            <person name="Slot J.C."/>
            <person name="Stielow J.B."/>
            <person name="Sun H."/>
            <person name="Kurtzman C.P."/>
            <person name="Blackwell M."/>
            <person name="Grigoriev I.V."/>
            <person name="Jeffries T.W."/>
        </authorList>
    </citation>
    <scope>NUCLEOTIDE SEQUENCE [LARGE SCALE GENOMIC DNA]</scope>
    <source>
        <strain evidence="11">NRRL Y-12698</strain>
    </source>
</reference>
<dbReference type="SUPFAM" id="SSF160059">
    <property type="entry name" value="PriA/YqbF domain"/>
    <property type="match status" value="1"/>
</dbReference>
<dbReference type="RefSeq" id="XP_018986531.1">
    <property type="nucleotide sequence ID" value="XM_019131664.1"/>
</dbReference>
<evidence type="ECO:0000313" key="10">
    <source>
        <dbReference type="EMBL" id="ODQ81203.1"/>
    </source>
</evidence>
<dbReference type="InterPro" id="IPR031633">
    <property type="entry name" value="SLD5_C"/>
</dbReference>
<dbReference type="GeneID" id="30149517"/>
<evidence type="ECO:0000256" key="5">
    <source>
        <dbReference type="ARBA" id="ARBA00022705"/>
    </source>
</evidence>
<dbReference type="InterPro" id="IPR036224">
    <property type="entry name" value="GINS_bundle-like_dom_sf"/>
</dbReference>
<dbReference type="OrthoDB" id="338231at2759"/>
<dbReference type="Pfam" id="PF16922">
    <property type="entry name" value="SLD5_C"/>
    <property type="match status" value="1"/>
</dbReference>
<proteinExistence type="inferred from homology"/>
<feature type="domain" description="DNA replication complex GINS protein SLD5 C-terminal" evidence="9">
    <location>
        <begin position="175"/>
        <end position="227"/>
    </location>
</feature>
<evidence type="ECO:0000256" key="7">
    <source>
        <dbReference type="PIRNR" id="PIRNR007764"/>
    </source>
</evidence>
<dbReference type="CDD" id="cd21692">
    <property type="entry name" value="GINS_B_Sld5"/>
    <property type="match status" value="1"/>
</dbReference>
<dbReference type="PIRSF" id="PIRSF007764">
    <property type="entry name" value="Sld5"/>
    <property type="match status" value="1"/>
</dbReference>
<dbReference type="Proteomes" id="UP000094336">
    <property type="component" value="Unassembled WGS sequence"/>
</dbReference>
<dbReference type="InterPro" id="IPR021151">
    <property type="entry name" value="GINS_A"/>
</dbReference>
<dbReference type="CDD" id="cd11711">
    <property type="entry name" value="GINS_A_Sld5"/>
    <property type="match status" value="1"/>
</dbReference>
<dbReference type="PANTHER" id="PTHR21206:SF0">
    <property type="entry name" value="DNA REPLICATION COMPLEX GINS PROTEIN SLD5"/>
    <property type="match status" value="1"/>
</dbReference>
<comment type="function">
    <text evidence="7">The GINS complex plays an essential role in the initiation of DNA replication.</text>
</comment>
<dbReference type="SUPFAM" id="SSF158573">
    <property type="entry name" value="GINS helical bundle-like"/>
    <property type="match status" value="1"/>
</dbReference>
<protein>
    <recommendedName>
        <fullName evidence="4 7">DNA replication complex GINS protein SLD5</fullName>
    </recommendedName>
</protein>
<dbReference type="GO" id="GO:0006261">
    <property type="term" value="P:DNA-templated DNA replication"/>
    <property type="evidence" value="ECO:0007669"/>
    <property type="project" value="EnsemblFungi"/>
</dbReference>
<evidence type="ECO:0000256" key="6">
    <source>
        <dbReference type="ARBA" id="ARBA00023242"/>
    </source>
</evidence>
<feature type="domain" description="GINS subunit" evidence="8">
    <location>
        <begin position="73"/>
        <end position="149"/>
    </location>
</feature>
<organism evidence="10 11">
    <name type="scientific">Babjeviella inositovora NRRL Y-12698</name>
    <dbReference type="NCBI Taxonomy" id="984486"/>
    <lineage>
        <taxon>Eukaryota</taxon>
        <taxon>Fungi</taxon>
        <taxon>Dikarya</taxon>
        <taxon>Ascomycota</taxon>
        <taxon>Saccharomycotina</taxon>
        <taxon>Pichiomycetes</taxon>
        <taxon>Serinales incertae sedis</taxon>
        <taxon>Babjeviella</taxon>
    </lineage>
</organism>
<keyword evidence="5 7" id="KW-0235">DNA replication</keyword>
<dbReference type="AlphaFoldDB" id="A0A1E3QU40"/>
<evidence type="ECO:0000259" key="9">
    <source>
        <dbReference type="Pfam" id="PF16922"/>
    </source>
</evidence>